<reference evidence="1 2" key="1">
    <citation type="submission" date="2017-10" db="EMBL/GenBank/DDBJ databases">
        <title>Nyctiphanis sp. nov., isolated from the stomach of the euphausiid Nyctiphanes simplex (Hansen, 1911) in the Gulf of California.</title>
        <authorList>
            <person name="Gomez-Gil B."/>
            <person name="Aguilar-Mendez M."/>
            <person name="Lopez-Cortes A."/>
            <person name="Gomez-Gutierrez J."/>
            <person name="Roque A."/>
            <person name="Lang E."/>
            <person name="Gonzalez-Castillo A."/>
        </authorList>
    </citation>
    <scope>NUCLEOTIDE SEQUENCE [LARGE SCALE GENOMIC DNA]</scope>
    <source>
        <strain evidence="1 2">CAIM 600</strain>
    </source>
</reference>
<dbReference type="Pfam" id="PF02089">
    <property type="entry name" value="Palm_thioest"/>
    <property type="match status" value="1"/>
</dbReference>
<dbReference type="PANTHER" id="PTHR37946:SF1">
    <property type="entry name" value="SLL1969 PROTEIN"/>
    <property type="match status" value="1"/>
</dbReference>
<proteinExistence type="predicted"/>
<evidence type="ECO:0000313" key="2">
    <source>
        <dbReference type="Proteomes" id="UP000290287"/>
    </source>
</evidence>
<name>A0A4Q0YRJ9_9GAMM</name>
<evidence type="ECO:0000313" key="1">
    <source>
        <dbReference type="EMBL" id="RXJ71729.1"/>
    </source>
</evidence>
<accession>A0A4Q0YRJ9</accession>
<dbReference type="Proteomes" id="UP000290287">
    <property type="component" value="Unassembled WGS sequence"/>
</dbReference>
<dbReference type="EMBL" id="PEIB01000033">
    <property type="protein sequence ID" value="RXJ71729.1"/>
    <property type="molecule type" value="Genomic_DNA"/>
</dbReference>
<keyword evidence="2" id="KW-1185">Reference proteome</keyword>
<dbReference type="InterPro" id="IPR029058">
    <property type="entry name" value="AB_hydrolase_fold"/>
</dbReference>
<comment type="caution">
    <text evidence="1">The sequence shown here is derived from an EMBL/GenBank/DDBJ whole genome shotgun (WGS) entry which is preliminary data.</text>
</comment>
<dbReference type="SUPFAM" id="SSF53474">
    <property type="entry name" value="alpha/beta-Hydrolases"/>
    <property type="match status" value="1"/>
</dbReference>
<sequence length="220" mass="23959">MLLSTSVLAQDCVVLLHGLARSSSSMEKLEQHLEREGYQAINYNYPSTQFPVEKLAATSIKKALSQCDEGKDIHFVTHSMGGILVRQYLKHNEIDNLKNVVMLGPPNKGSEVVDALKSVPGFSMINGPAGSQLGTDSTSVPNSLGKVNFHLGVIAGTSTMNPLLSTYLPNPDDGKVSVESTKVEGMADHISLPVTHTFMMRNDGVISQVTHFLHYGYFQR</sequence>
<gene>
    <name evidence="1" type="ORF">CS022_19980</name>
</gene>
<dbReference type="PANTHER" id="PTHR37946">
    <property type="entry name" value="SLL1969 PROTEIN"/>
    <property type="match status" value="1"/>
</dbReference>
<keyword evidence="1" id="KW-0378">Hydrolase</keyword>
<organism evidence="1 2">
    <name type="scientific">Veronia nyctiphanis</name>
    <dbReference type="NCBI Taxonomy" id="1278244"/>
    <lineage>
        <taxon>Bacteria</taxon>
        <taxon>Pseudomonadati</taxon>
        <taxon>Pseudomonadota</taxon>
        <taxon>Gammaproteobacteria</taxon>
        <taxon>Vibrionales</taxon>
        <taxon>Vibrionaceae</taxon>
        <taxon>Veronia</taxon>
    </lineage>
</organism>
<dbReference type="GO" id="GO:0016787">
    <property type="term" value="F:hydrolase activity"/>
    <property type="evidence" value="ECO:0007669"/>
    <property type="project" value="UniProtKB-KW"/>
</dbReference>
<dbReference type="Gene3D" id="3.40.50.1820">
    <property type="entry name" value="alpha/beta hydrolase"/>
    <property type="match status" value="1"/>
</dbReference>
<protein>
    <submittedName>
        <fullName evidence="1">Alpha/beta hydrolase</fullName>
    </submittedName>
</protein>
<dbReference type="AlphaFoldDB" id="A0A4Q0YRJ9"/>